<protein>
    <submittedName>
        <fullName evidence="3">Nucleoside-diphosphate-sugar epimerase</fullName>
    </submittedName>
</protein>
<reference evidence="3 4" key="1">
    <citation type="submission" date="2020-08" db="EMBL/GenBank/DDBJ databases">
        <title>Genomic Encyclopedia of Type Strains, Phase III (KMG-III): the genomes of soil and plant-associated and newly described type strains.</title>
        <authorList>
            <person name="Whitman W."/>
        </authorList>
    </citation>
    <scope>NUCLEOTIDE SEQUENCE [LARGE SCALE GENOMIC DNA]</scope>
    <source>
        <strain evidence="3 4">CECT 8305</strain>
    </source>
</reference>
<sequence>MTALMRILVLGSSGFLGEHTVQHLRAVPGAQVLIGGRSPAADVHIDLATAGVAQLADTLGALRPDTVVNCAGAVGGSSLALAGTNARGPAALCAALGEAAPTARLVHLGSAAEYGASGQGLALTESSPTCPFSVYGATKLAGTLAVTNSGLDAVVLRVFNPIGPGSPASSLPGRLAGLLRDAERGSAVQVGDLSAYRDFIDARDVAQAIVRATIATAPLPPVLNVGSGTAKPVRAVASGLAQLAGFGGRIDEDGVGSTRSPAASRAWADITTTVSALDWRPRYSFPQSLADLWAAATGKPVGTLRPAHGST</sequence>
<comment type="similarity">
    <text evidence="1">Belongs to the NAD(P)-dependent epimerase/dehydratase family.</text>
</comment>
<feature type="domain" description="NAD-dependent epimerase/dehydratase" evidence="2">
    <location>
        <begin position="7"/>
        <end position="226"/>
    </location>
</feature>
<evidence type="ECO:0000259" key="2">
    <source>
        <dbReference type="Pfam" id="PF01370"/>
    </source>
</evidence>
<dbReference type="PANTHER" id="PTHR43000">
    <property type="entry name" value="DTDP-D-GLUCOSE 4,6-DEHYDRATASE-RELATED"/>
    <property type="match status" value="1"/>
</dbReference>
<dbReference type="Pfam" id="PF01370">
    <property type="entry name" value="Epimerase"/>
    <property type="match status" value="1"/>
</dbReference>
<dbReference type="EMBL" id="JACHJL010000013">
    <property type="protein sequence ID" value="MBB5937902.1"/>
    <property type="molecule type" value="Genomic_DNA"/>
</dbReference>
<dbReference type="Proteomes" id="UP000588098">
    <property type="component" value="Unassembled WGS sequence"/>
</dbReference>
<accession>A0A7W9QES5</accession>
<evidence type="ECO:0000256" key="1">
    <source>
        <dbReference type="ARBA" id="ARBA00007637"/>
    </source>
</evidence>
<proteinExistence type="inferred from homology"/>
<gene>
    <name evidence="3" type="ORF">FHS42_004986</name>
</gene>
<organism evidence="3 4">
    <name type="scientific">Streptomyces zagrosensis</name>
    <dbReference type="NCBI Taxonomy" id="1042984"/>
    <lineage>
        <taxon>Bacteria</taxon>
        <taxon>Bacillati</taxon>
        <taxon>Actinomycetota</taxon>
        <taxon>Actinomycetes</taxon>
        <taxon>Kitasatosporales</taxon>
        <taxon>Streptomycetaceae</taxon>
        <taxon>Streptomyces</taxon>
    </lineage>
</organism>
<dbReference type="AlphaFoldDB" id="A0A7W9QES5"/>
<dbReference type="InterPro" id="IPR001509">
    <property type="entry name" value="Epimerase_deHydtase"/>
</dbReference>
<dbReference type="SUPFAM" id="SSF51735">
    <property type="entry name" value="NAD(P)-binding Rossmann-fold domains"/>
    <property type="match status" value="1"/>
</dbReference>
<dbReference type="CDD" id="cd08946">
    <property type="entry name" value="SDR_e"/>
    <property type="match status" value="1"/>
</dbReference>
<keyword evidence="4" id="KW-1185">Reference proteome</keyword>
<comment type="caution">
    <text evidence="3">The sequence shown here is derived from an EMBL/GenBank/DDBJ whole genome shotgun (WGS) entry which is preliminary data.</text>
</comment>
<evidence type="ECO:0000313" key="3">
    <source>
        <dbReference type="EMBL" id="MBB5937902.1"/>
    </source>
</evidence>
<dbReference type="Gene3D" id="3.40.50.720">
    <property type="entry name" value="NAD(P)-binding Rossmann-like Domain"/>
    <property type="match status" value="1"/>
</dbReference>
<evidence type="ECO:0000313" key="4">
    <source>
        <dbReference type="Proteomes" id="UP000588098"/>
    </source>
</evidence>
<name>A0A7W9QES5_9ACTN</name>
<dbReference type="InterPro" id="IPR036291">
    <property type="entry name" value="NAD(P)-bd_dom_sf"/>
</dbReference>